<sequence length="142" mass="16021">MQSKPQPIERLPSIKKADIQVVGQYDHITKTEDNVSVLAMPINGMAYVDLVIKVDFAHPLVMYMPLLTSVIGKVGAGEMDDDKMEVFIKKHCSEVRFNIDQKADLDDLSKGCAEITVSAYCIDRNIESMIQKLNMILLQRTY</sequence>
<accession>A0ABR2KR81</accession>
<dbReference type="Pfam" id="PF08367">
    <property type="entry name" value="M16C_assoc"/>
    <property type="match status" value="1"/>
</dbReference>
<dbReference type="PANTHER" id="PTHR43016">
    <property type="entry name" value="PRESEQUENCE PROTEASE"/>
    <property type="match status" value="1"/>
</dbReference>
<name>A0ABR2KR81_9EUKA</name>
<feature type="domain" description="Peptidase M16C associated" evidence="1">
    <location>
        <begin position="2"/>
        <end position="139"/>
    </location>
</feature>
<protein>
    <recommendedName>
        <fullName evidence="1">Peptidase M16C associated domain-containing protein</fullName>
    </recommendedName>
</protein>
<dbReference type="Proteomes" id="UP001470230">
    <property type="component" value="Unassembled WGS sequence"/>
</dbReference>
<dbReference type="Gene3D" id="3.30.830.10">
    <property type="entry name" value="Metalloenzyme, LuxS/M16 peptidase-like"/>
    <property type="match status" value="1"/>
</dbReference>
<keyword evidence="3" id="KW-1185">Reference proteome</keyword>
<dbReference type="PANTHER" id="PTHR43016:SF13">
    <property type="entry name" value="PRESEQUENCE PROTEASE, MITOCHONDRIAL"/>
    <property type="match status" value="1"/>
</dbReference>
<dbReference type="InterPro" id="IPR013578">
    <property type="entry name" value="Peptidase_M16C_assoc"/>
</dbReference>
<reference evidence="2 3" key="1">
    <citation type="submission" date="2024-04" db="EMBL/GenBank/DDBJ databases">
        <title>Tritrichomonas musculus Genome.</title>
        <authorList>
            <person name="Alves-Ferreira E."/>
            <person name="Grigg M."/>
            <person name="Lorenzi H."/>
            <person name="Galac M."/>
        </authorList>
    </citation>
    <scope>NUCLEOTIDE SEQUENCE [LARGE SCALE GENOMIC DNA]</scope>
    <source>
        <strain evidence="2 3">EAF2021</strain>
    </source>
</reference>
<proteinExistence type="predicted"/>
<comment type="caution">
    <text evidence="2">The sequence shown here is derived from an EMBL/GenBank/DDBJ whole genome shotgun (WGS) entry which is preliminary data.</text>
</comment>
<evidence type="ECO:0000313" key="2">
    <source>
        <dbReference type="EMBL" id="KAK8892490.1"/>
    </source>
</evidence>
<dbReference type="EMBL" id="JAPFFF010000004">
    <property type="protein sequence ID" value="KAK8892490.1"/>
    <property type="molecule type" value="Genomic_DNA"/>
</dbReference>
<gene>
    <name evidence="2" type="ORF">M9Y10_029719</name>
</gene>
<evidence type="ECO:0000259" key="1">
    <source>
        <dbReference type="Pfam" id="PF08367"/>
    </source>
</evidence>
<dbReference type="InterPro" id="IPR011249">
    <property type="entry name" value="Metalloenz_LuxS/M16"/>
</dbReference>
<dbReference type="SUPFAM" id="SSF63411">
    <property type="entry name" value="LuxS/MPP-like metallohydrolase"/>
    <property type="match status" value="1"/>
</dbReference>
<organism evidence="2 3">
    <name type="scientific">Tritrichomonas musculus</name>
    <dbReference type="NCBI Taxonomy" id="1915356"/>
    <lineage>
        <taxon>Eukaryota</taxon>
        <taxon>Metamonada</taxon>
        <taxon>Parabasalia</taxon>
        <taxon>Tritrichomonadida</taxon>
        <taxon>Tritrichomonadidae</taxon>
        <taxon>Tritrichomonas</taxon>
    </lineage>
</organism>
<evidence type="ECO:0000313" key="3">
    <source>
        <dbReference type="Proteomes" id="UP001470230"/>
    </source>
</evidence>